<feature type="region of interest" description="Disordered" evidence="1">
    <location>
        <begin position="762"/>
        <end position="1053"/>
    </location>
</feature>
<evidence type="ECO:0000256" key="1">
    <source>
        <dbReference type="SAM" id="MobiDB-lite"/>
    </source>
</evidence>
<feature type="compositionally biased region" description="Low complexity" evidence="1">
    <location>
        <begin position="31"/>
        <end position="44"/>
    </location>
</feature>
<feature type="compositionally biased region" description="Basic and acidic residues" evidence="1">
    <location>
        <begin position="523"/>
        <end position="532"/>
    </location>
</feature>
<feature type="region of interest" description="Disordered" evidence="1">
    <location>
        <begin position="523"/>
        <end position="562"/>
    </location>
</feature>
<feature type="compositionally biased region" description="Low complexity" evidence="1">
    <location>
        <begin position="539"/>
        <end position="548"/>
    </location>
</feature>
<feature type="compositionally biased region" description="Polar residues" evidence="1">
    <location>
        <begin position="421"/>
        <end position="432"/>
    </location>
</feature>
<organism evidence="2 3">
    <name type="scientific">Jaapia argillacea MUCL 33604</name>
    <dbReference type="NCBI Taxonomy" id="933084"/>
    <lineage>
        <taxon>Eukaryota</taxon>
        <taxon>Fungi</taxon>
        <taxon>Dikarya</taxon>
        <taxon>Basidiomycota</taxon>
        <taxon>Agaricomycotina</taxon>
        <taxon>Agaricomycetes</taxon>
        <taxon>Agaricomycetidae</taxon>
        <taxon>Jaapiales</taxon>
        <taxon>Jaapiaceae</taxon>
        <taxon>Jaapia</taxon>
    </lineage>
</organism>
<sequence length="1222" mass="137135">MADDLRTEGRFPLSPHTGSVKRSFEQLNIESDLSSDSASSGSRVDSGERDRQKRPRSESRSSRDDSGSGGSSMSLGPSSQASSSVTAFSDESDVSLSQSQRRLEPVALRSDVLLDTTEDSVPQNVDMEIDDAPPSYPPTIPSFAFPEEVEPYRTSMERFNAFDSHISILRRSPATLHFEPHRSPSPPTLAPLRPPPRNPRNPRNRPDNNAVTFLLPPGDPMETMNHLPPRPEFRHSFHSSQPHRPQPPPANPREDLPRPPWSRHDRRRALERYPPSDEDARESLFGPRSPAPFETQTSHHHRASSLGSTRSPGPPTSREPGARPDSSRNMRRQRLLSDMFREVPIPPSSSLPDSMTSTSNDEVPPSSSYADSGDFDPGPPWWAALDRDRPGGFPSRRHSDIPSVSQSHSAETTPHMRIERQSQNALPQTLSRASDEDRPPRDPHLENPPLPRSIWSWGRGASSSAQSPPETGRQPEAGRPTEARRHFRRRFPLPSIDDLDDSLDEILGGHLRSSAVDLIREPELFEDPRLEQPNRPFASGRSPFRNRGSPPPPPIDALSGSRFPIREGNSFVDLVIDLLSTDPPDPSSPRDPRPMSSFADEDATERRRRAARVQMLPSLTRDALARDMAQNTQMSNEAASVRRQPTLEIRRRPRTLFSHGRGAQSPEFSPVVESNAESERELEGLRRRSLFSRSEREPAAFDGMVDPQRPNHPSTDTGIRRTDSAQSRLSLALHDQGLSLFDDHRPPSASPNWDVSDIIGETRNIPDHRPQSRSSLFDPPSTSSIRNRTTSLDFRRRGSRISSPTVPDFGPIYPDEPPHPFEPRSPPMPALPFDDLRARAAFRSSFAGPSLFSPPSPRSERPDTMSSAEPPRPLPTAAEIPDEPWNESSSDHPPSSSVYRSIDLNVYREGPFRSSVMRMVESERSRVHRSRSHGGLPTEHAPIPPIPPRVNTNSSSNAFDHADNRNTEMERRTRAPPARPPRRPAYSPSISISPPSPPTPEAERSELHRLLTTRPRWQPERFPEPVRTGSDAPPSLRRTGDTLRPEGFNARREQQFMERYQREREQSEERRRAIWVDLERETRREAAPSLPRFAGDRRRRGLIFGRTSDFAEMSASSASESRPDSAHRSTSSRHRSPTRSPTRDGPPSDVPRRNPVVERGARFRAMHARMRDREMFLDDVPFIDLLGFPPGSGPRLGRRLARTLGDYVVSANALFPFLGEAE</sequence>
<feature type="compositionally biased region" description="Basic and acidic residues" evidence="1">
    <location>
        <begin position="1038"/>
        <end position="1053"/>
    </location>
</feature>
<dbReference type="Proteomes" id="UP000027265">
    <property type="component" value="Unassembled WGS sequence"/>
</dbReference>
<dbReference type="EMBL" id="KL197725">
    <property type="protein sequence ID" value="KDQ55503.1"/>
    <property type="molecule type" value="Genomic_DNA"/>
</dbReference>
<feature type="region of interest" description="Disordered" evidence="1">
    <location>
        <begin position="1"/>
        <end position="143"/>
    </location>
</feature>
<reference evidence="3" key="1">
    <citation type="journal article" date="2014" name="Proc. Natl. Acad. Sci. U.S.A.">
        <title>Extensive sampling of basidiomycete genomes demonstrates inadequacy of the white-rot/brown-rot paradigm for wood decay fungi.</title>
        <authorList>
            <person name="Riley R."/>
            <person name="Salamov A.A."/>
            <person name="Brown D.W."/>
            <person name="Nagy L.G."/>
            <person name="Floudas D."/>
            <person name="Held B.W."/>
            <person name="Levasseur A."/>
            <person name="Lombard V."/>
            <person name="Morin E."/>
            <person name="Otillar R."/>
            <person name="Lindquist E.A."/>
            <person name="Sun H."/>
            <person name="LaButti K.M."/>
            <person name="Schmutz J."/>
            <person name="Jabbour D."/>
            <person name="Luo H."/>
            <person name="Baker S.E."/>
            <person name="Pisabarro A.G."/>
            <person name="Walton J.D."/>
            <person name="Blanchette R.A."/>
            <person name="Henrissat B."/>
            <person name="Martin F."/>
            <person name="Cullen D."/>
            <person name="Hibbett D.S."/>
            <person name="Grigoriev I.V."/>
        </authorList>
    </citation>
    <scope>NUCLEOTIDE SEQUENCE [LARGE SCALE GENOMIC DNA]</scope>
    <source>
        <strain evidence="3">MUCL 33604</strain>
    </source>
</reference>
<accession>A0A067PKT6</accession>
<feature type="region of interest" description="Disordered" evidence="1">
    <location>
        <begin position="658"/>
        <end position="721"/>
    </location>
</feature>
<dbReference type="HOGENOM" id="CLU_268537_0_0_1"/>
<feature type="compositionally biased region" description="Low complexity" evidence="1">
    <location>
        <begin position="984"/>
        <end position="993"/>
    </location>
</feature>
<feature type="region of interest" description="Disordered" evidence="1">
    <location>
        <begin position="175"/>
        <end position="498"/>
    </location>
</feature>
<feature type="compositionally biased region" description="Basic and acidic residues" evidence="1">
    <location>
        <begin position="677"/>
        <end position="686"/>
    </location>
</feature>
<evidence type="ECO:0000313" key="3">
    <source>
        <dbReference type="Proteomes" id="UP000027265"/>
    </source>
</evidence>
<feature type="compositionally biased region" description="Polar residues" evidence="1">
    <location>
        <begin position="772"/>
        <end position="792"/>
    </location>
</feature>
<protein>
    <submittedName>
        <fullName evidence="2">Uncharacterized protein</fullName>
    </submittedName>
</protein>
<feature type="compositionally biased region" description="Pro residues" evidence="1">
    <location>
        <begin position="183"/>
        <end position="199"/>
    </location>
</feature>
<keyword evidence="3" id="KW-1185">Reference proteome</keyword>
<name>A0A067PKT6_9AGAM</name>
<feature type="compositionally biased region" description="Basic and acidic residues" evidence="1">
    <location>
        <begin position="960"/>
        <end position="973"/>
    </location>
</feature>
<feature type="compositionally biased region" description="Low complexity" evidence="1">
    <location>
        <begin position="71"/>
        <end position="89"/>
    </location>
</feature>
<feature type="region of interest" description="Disordered" evidence="1">
    <location>
        <begin position="578"/>
        <end position="608"/>
    </location>
</feature>
<dbReference type="AlphaFoldDB" id="A0A067PKT6"/>
<evidence type="ECO:0000313" key="2">
    <source>
        <dbReference type="EMBL" id="KDQ55503.1"/>
    </source>
</evidence>
<proteinExistence type="predicted"/>
<dbReference type="InParanoid" id="A0A067PKT6"/>
<feature type="compositionally biased region" description="Basic and acidic residues" evidence="1">
    <location>
        <begin position="433"/>
        <end position="445"/>
    </location>
</feature>
<gene>
    <name evidence="2" type="ORF">JAAARDRAFT_338191</name>
</gene>
<feature type="compositionally biased region" description="Low complexity" evidence="1">
    <location>
        <begin position="1111"/>
        <end position="1120"/>
    </location>
</feature>
<feature type="compositionally biased region" description="Basic and acidic residues" evidence="1">
    <location>
        <begin position="45"/>
        <end position="66"/>
    </location>
</feature>
<feature type="region of interest" description="Disordered" evidence="1">
    <location>
        <begin position="1111"/>
        <end position="1158"/>
    </location>
</feature>
<feature type="compositionally biased region" description="Low complexity" evidence="1">
    <location>
        <begin position="350"/>
        <end position="359"/>
    </location>
</feature>
<feature type="compositionally biased region" description="Polar residues" evidence="1">
    <location>
        <begin position="402"/>
        <end position="412"/>
    </location>
</feature>